<organism evidence="7 8">
    <name type="scientific">Taibaiella soli</name>
    <dbReference type="NCBI Taxonomy" id="1649169"/>
    <lineage>
        <taxon>Bacteria</taxon>
        <taxon>Pseudomonadati</taxon>
        <taxon>Bacteroidota</taxon>
        <taxon>Chitinophagia</taxon>
        <taxon>Chitinophagales</taxon>
        <taxon>Chitinophagaceae</taxon>
        <taxon>Taibaiella</taxon>
    </lineage>
</organism>
<dbReference type="NCBIfam" id="TIGR02937">
    <property type="entry name" value="sigma70-ECF"/>
    <property type="match status" value="1"/>
</dbReference>
<keyword evidence="8" id="KW-1185">Reference proteome</keyword>
<dbReference type="SUPFAM" id="SSF88659">
    <property type="entry name" value="Sigma3 and sigma4 domains of RNA polymerase sigma factors"/>
    <property type="match status" value="1"/>
</dbReference>
<dbReference type="Pfam" id="PF08281">
    <property type="entry name" value="Sigma70_r4_2"/>
    <property type="match status" value="1"/>
</dbReference>
<dbReference type="InterPro" id="IPR013249">
    <property type="entry name" value="RNA_pol_sigma70_r4_t2"/>
</dbReference>
<dbReference type="PANTHER" id="PTHR43133:SF46">
    <property type="entry name" value="RNA POLYMERASE SIGMA-70 FACTOR ECF SUBFAMILY"/>
    <property type="match status" value="1"/>
</dbReference>
<keyword evidence="4" id="KW-0804">Transcription</keyword>
<proteinExistence type="inferred from homology"/>
<dbReference type="EMBL" id="QKTW01000003">
    <property type="protein sequence ID" value="PZF74392.1"/>
    <property type="molecule type" value="Genomic_DNA"/>
</dbReference>
<dbReference type="Gene3D" id="1.10.1740.10">
    <property type="match status" value="1"/>
</dbReference>
<dbReference type="InterPro" id="IPR007627">
    <property type="entry name" value="RNA_pol_sigma70_r2"/>
</dbReference>
<evidence type="ECO:0000256" key="1">
    <source>
        <dbReference type="ARBA" id="ARBA00010641"/>
    </source>
</evidence>
<keyword evidence="3" id="KW-0731">Sigma factor</keyword>
<evidence type="ECO:0000259" key="6">
    <source>
        <dbReference type="Pfam" id="PF08281"/>
    </source>
</evidence>
<dbReference type="InterPro" id="IPR036388">
    <property type="entry name" value="WH-like_DNA-bd_sf"/>
</dbReference>
<accession>A0A2W2ALD6</accession>
<evidence type="ECO:0000256" key="2">
    <source>
        <dbReference type="ARBA" id="ARBA00023015"/>
    </source>
</evidence>
<protein>
    <recommendedName>
        <fullName evidence="9">RNA polymerase subunit sigma-70</fullName>
    </recommendedName>
</protein>
<dbReference type="InterPro" id="IPR013324">
    <property type="entry name" value="RNA_pol_sigma_r3/r4-like"/>
</dbReference>
<dbReference type="AlphaFoldDB" id="A0A2W2ALD6"/>
<evidence type="ECO:0000313" key="7">
    <source>
        <dbReference type="EMBL" id="PZF74392.1"/>
    </source>
</evidence>
<evidence type="ECO:0000313" key="8">
    <source>
        <dbReference type="Proteomes" id="UP000248745"/>
    </source>
</evidence>
<feature type="domain" description="RNA polymerase sigma-70 region 2" evidence="5">
    <location>
        <begin position="24"/>
        <end position="89"/>
    </location>
</feature>
<keyword evidence="2" id="KW-0805">Transcription regulation</keyword>
<dbReference type="PANTHER" id="PTHR43133">
    <property type="entry name" value="RNA POLYMERASE ECF-TYPE SIGMA FACTO"/>
    <property type="match status" value="1"/>
</dbReference>
<evidence type="ECO:0008006" key="9">
    <source>
        <dbReference type="Google" id="ProtNLM"/>
    </source>
</evidence>
<dbReference type="SUPFAM" id="SSF88946">
    <property type="entry name" value="Sigma2 domain of RNA polymerase sigma factors"/>
    <property type="match status" value="1"/>
</dbReference>
<dbReference type="GO" id="GO:0003677">
    <property type="term" value="F:DNA binding"/>
    <property type="evidence" value="ECO:0007669"/>
    <property type="project" value="InterPro"/>
</dbReference>
<dbReference type="InterPro" id="IPR014284">
    <property type="entry name" value="RNA_pol_sigma-70_dom"/>
</dbReference>
<dbReference type="RefSeq" id="WP_110997230.1">
    <property type="nucleotide sequence ID" value="NZ_QKTW01000003.1"/>
</dbReference>
<dbReference type="OrthoDB" id="1056775at2"/>
<dbReference type="InterPro" id="IPR013325">
    <property type="entry name" value="RNA_pol_sigma_r2"/>
</dbReference>
<evidence type="ECO:0000256" key="4">
    <source>
        <dbReference type="ARBA" id="ARBA00023163"/>
    </source>
</evidence>
<sequence>MQAYTETEIINGCRNNIRAFQEQLYKNYYSLFLKICARYAKDMEDAEQLLNDSFLKIFTRIGDYKNEGSFEGWMKRITINTCLDYLKSRYLKTSMQMQVNASMVTENVITSDHDTMRQMAFKELVKMIQTLPPLTRTVFNLFVFDGFSHKEIAALLDISKGTSYWHVHQARNLLQELIKKTNTQNSLYEHKRI</sequence>
<dbReference type="InterPro" id="IPR039425">
    <property type="entry name" value="RNA_pol_sigma-70-like"/>
</dbReference>
<name>A0A2W2ALD6_9BACT</name>
<comment type="similarity">
    <text evidence="1">Belongs to the sigma-70 factor family. ECF subfamily.</text>
</comment>
<comment type="caution">
    <text evidence="7">The sequence shown here is derived from an EMBL/GenBank/DDBJ whole genome shotgun (WGS) entry which is preliminary data.</text>
</comment>
<gene>
    <name evidence="7" type="ORF">DN068_02090</name>
</gene>
<dbReference type="Pfam" id="PF04542">
    <property type="entry name" value="Sigma70_r2"/>
    <property type="match status" value="1"/>
</dbReference>
<evidence type="ECO:0000256" key="3">
    <source>
        <dbReference type="ARBA" id="ARBA00023082"/>
    </source>
</evidence>
<dbReference type="GO" id="GO:0016987">
    <property type="term" value="F:sigma factor activity"/>
    <property type="evidence" value="ECO:0007669"/>
    <property type="project" value="UniProtKB-KW"/>
</dbReference>
<reference evidence="7 8" key="1">
    <citation type="submission" date="2018-06" db="EMBL/GenBank/DDBJ databases">
        <title>Mucibacter soli gen. nov., sp. nov., a new member of the family Chitinophagaceae producing mucin.</title>
        <authorList>
            <person name="Kim M.-K."/>
            <person name="Park S."/>
            <person name="Kim T.-S."/>
            <person name="Joung Y."/>
            <person name="Han J.-H."/>
            <person name="Kim S.B."/>
        </authorList>
    </citation>
    <scope>NUCLEOTIDE SEQUENCE [LARGE SCALE GENOMIC DNA]</scope>
    <source>
        <strain evidence="7 8">R1-15</strain>
    </source>
</reference>
<dbReference type="GO" id="GO:0006352">
    <property type="term" value="P:DNA-templated transcription initiation"/>
    <property type="evidence" value="ECO:0007669"/>
    <property type="project" value="InterPro"/>
</dbReference>
<evidence type="ECO:0000259" key="5">
    <source>
        <dbReference type="Pfam" id="PF04542"/>
    </source>
</evidence>
<feature type="domain" description="RNA polymerase sigma factor 70 region 4 type 2" evidence="6">
    <location>
        <begin position="123"/>
        <end position="172"/>
    </location>
</feature>
<dbReference type="Proteomes" id="UP000248745">
    <property type="component" value="Unassembled WGS sequence"/>
</dbReference>
<dbReference type="Gene3D" id="1.10.10.10">
    <property type="entry name" value="Winged helix-like DNA-binding domain superfamily/Winged helix DNA-binding domain"/>
    <property type="match status" value="1"/>
</dbReference>